<dbReference type="PIRSF" id="PIRSF006404">
    <property type="entry name" value="UCP006404_Pept_M50_CBS"/>
    <property type="match status" value="1"/>
</dbReference>
<keyword evidence="9 14" id="KW-0862">Zinc</keyword>
<dbReference type="GO" id="GO:0046872">
    <property type="term" value="F:metal ion binding"/>
    <property type="evidence" value="ECO:0007669"/>
    <property type="project" value="UniProtKB-UniRule"/>
</dbReference>
<keyword evidence="5 14" id="KW-0812">Transmembrane</keyword>
<evidence type="ECO:0000256" key="15">
    <source>
        <dbReference type="PIRSR" id="PIRSR006404-1"/>
    </source>
</evidence>
<dbReference type="InterPro" id="IPR046342">
    <property type="entry name" value="CBS_dom_sf"/>
</dbReference>
<evidence type="ECO:0000256" key="3">
    <source>
        <dbReference type="ARBA" id="ARBA00022475"/>
    </source>
</evidence>
<evidence type="ECO:0000256" key="6">
    <source>
        <dbReference type="ARBA" id="ARBA00022723"/>
    </source>
</evidence>
<feature type="binding site" evidence="16">
    <location>
        <position position="64"/>
    </location>
    <ligand>
        <name>Zn(2+)</name>
        <dbReference type="ChEBI" id="CHEBI:29105"/>
        <note>catalytic</note>
    </ligand>
</feature>
<evidence type="ECO:0000256" key="12">
    <source>
        <dbReference type="ARBA" id="ARBA00023122"/>
    </source>
</evidence>
<dbReference type="Proteomes" id="UP000516173">
    <property type="component" value="Chromosome"/>
</dbReference>
<evidence type="ECO:0000313" key="19">
    <source>
        <dbReference type="EMBL" id="BCK56061.1"/>
    </source>
</evidence>
<feature type="transmembrane region" description="Helical" evidence="14">
    <location>
        <begin position="12"/>
        <end position="33"/>
    </location>
</feature>
<dbReference type="CDD" id="cd06164">
    <property type="entry name" value="S2P-M50_SpoIVFB_CBS"/>
    <property type="match status" value="1"/>
</dbReference>
<dbReference type="RefSeq" id="WP_187683209.1">
    <property type="nucleotide sequence ID" value="NZ_AP023396.1"/>
</dbReference>
<dbReference type="KEGG" id="nwl:NWFMUON74_38330"/>
<evidence type="ECO:0000313" key="20">
    <source>
        <dbReference type="Proteomes" id="UP000516173"/>
    </source>
</evidence>
<evidence type="ECO:0000256" key="11">
    <source>
        <dbReference type="ARBA" id="ARBA00023049"/>
    </source>
</evidence>
<feature type="binding site" evidence="16">
    <location>
        <position position="68"/>
    </location>
    <ligand>
        <name>Zn(2+)</name>
        <dbReference type="ChEBI" id="CHEBI:29105"/>
        <note>catalytic</note>
    </ligand>
</feature>
<proteinExistence type="inferred from homology"/>
<gene>
    <name evidence="19" type="ORF">NWFMUON74_38330</name>
</gene>
<reference evidence="19 20" key="1">
    <citation type="submission" date="2020-08" db="EMBL/GenBank/DDBJ databases">
        <title>Genome Sequencing of Nocardia wallacei strain FMUON74 and assembly.</title>
        <authorList>
            <person name="Toyokawa M."/>
            <person name="Uesaka K."/>
        </authorList>
    </citation>
    <scope>NUCLEOTIDE SEQUENCE [LARGE SCALE GENOMIC DNA]</scope>
    <source>
        <strain evidence="19 20">FMUON74</strain>
    </source>
</reference>
<accession>A0A7G1KMK7</accession>
<comment type="subcellular location">
    <subcellularLocation>
        <location evidence="1 14">Cell membrane</location>
        <topology evidence="1 14">Multi-pass membrane protein</topology>
    </subcellularLocation>
</comment>
<keyword evidence="12 17" id="KW-0129">CBS domain</keyword>
<comment type="cofactor">
    <cofactor evidence="14 16">
        <name>Zn(2+)</name>
        <dbReference type="ChEBI" id="CHEBI:29105"/>
    </cofactor>
    <text evidence="14 16">Binds 1 zinc ion per subunit.</text>
</comment>
<dbReference type="GeneID" id="80348344"/>
<comment type="similarity">
    <text evidence="2 14">Belongs to the peptidase M50B family.</text>
</comment>
<dbReference type="InterPro" id="IPR016483">
    <property type="entry name" value="UCP006404_Pept_M50_CBS"/>
</dbReference>
<feature type="domain" description="CBS" evidence="18">
    <location>
        <begin position="249"/>
        <end position="306"/>
    </location>
</feature>
<dbReference type="AlphaFoldDB" id="A0A7G1KMK7"/>
<keyword evidence="3 14" id="KW-1003">Cell membrane</keyword>
<dbReference type="GO" id="GO:0006508">
    <property type="term" value="P:proteolysis"/>
    <property type="evidence" value="ECO:0007669"/>
    <property type="project" value="UniProtKB-KW"/>
</dbReference>
<protein>
    <recommendedName>
        <fullName evidence="14">Zinc metalloprotease</fullName>
    </recommendedName>
</protein>
<evidence type="ECO:0000256" key="10">
    <source>
        <dbReference type="ARBA" id="ARBA00022989"/>
    </source>
</evidence>
<dbReference type="PROSITE" id="PS51371">
    <property type="entry name" value="CBS"/>
    <property type="match status" value="1"/>
</dbReference>
<feature type="active site" evidence="15">
    <location>
        <position position="65"/>
    </location>
</feature>
<dbReference type="InterPro" id="IPR000644">
    <property type="entry name" value="CBS_dom"/>
</dbReference>
<dbReference type="SUPFAM" id="SSF54631">
    <property type="entry name" value="CBS-domain pair"/>
    <property type="match status" value="1"/>
</dbReference>
<feature type="transmembrane region" description="Helical" evidence="14">
    <location>
        <begin position="197"/>
        <end position="223"/>
    </location>
</feature>
<dbReference type="GO" id="GO:0008237">
    <property type="term" value="F:metallopeptidase activity"/>
    <property type="evidence" value="ECO:0007669"/>
    <property type="project" value="UniProtKB-UniRule"/>
</dbReference>
<evidence type="ECO:0000256" key="7">
    <source>
        <dbReference type="ARBA" id="ARBA00022737"/>
    </source>
</evidence>
<organism evidence="19 20">
    <name type="scientific">Nocardia wallacei</name>
    <dbReference type="NCBI Taxonomy" id="480035"/>
    <lineage>
        <taxon>Bacteria</taxon>
        <taxon>Bacillati</taxon>
        <taxon>Actinomycetota</taxon>
        <taxon>Actinomycetes</taxon>
        <taxon>Mycobacteriales</taxon>
        <taxon>Nocardiaceae</taxon>
        <taxon>Nocardia</taxon>
    </lineage>
</organism>
<keyword evidence="20" id="KW-1185">Reference proteome</keyword>
<dbReference type="Pfam" id="PF00571">
    <property type="entry name" value="CBS"/>
    <property type="match status" value="2"/>
</dbReference>
<evidence type="ECO:0000256" key="13">
    <source>
        <dbReference type="ARBA" id="ARBA00023136"/>
    </source>
</evidence>
<dbReference type="Gene3D" id="3.10.580.10">
    <property type="entry name" value="CBS-domain"/>
    <property type="match status" value="1"/>
</dbReference>
<evidence type="ECO:0000256" key="5">
    <source>
        <dbReference type="ARBA" id="ARBA00022692"/>
    </source>
</evidence>
<dbReference type="Pfam" id="PF02163">
    <property type="entry name" value="Peptidase_M50"/>
    <property type="match status" value="2"/>
</dbReference>
<evidence type="ECO:0000259" key="18">
    <source>
        <dbReference type="PROSITE" id="PS51371"/>
    </source>
</evidence>
<evidence type="ECO:0000256" key="2">
    <source>
        <dbReference type="ARBA" id="ARBA00007931"/>
    </source>
</evidence>
<feature type="transmembrane region" description="Helical" evidence="14">
    <location>
        <begin position="106"/>
        <end position="125"/>
    </location>
</feature>
<keyword evidence="10 14" id="KW-1133">Transmembrane helix</keyword>
<evidence type="ECO:0000256" key="14">
    <source>
        <dbReference type="PIRNR" id="PIRNR006404"/>
    </source>
</evidence>
<keyword evidence="4 14" id="KW-0645">Protease</keyword>
<dbReference type="PANTHER" id="PTHR39188:SF3">
    <property type="entry name" value="STAGE IV SPORULATION PROTEIN FB"/>
    <property type="match status" value="1"/>
</dbReference>
<feature type="binding site" evidence="16">
    <location>
        <position position="163"/>
    </location>
    <ligand>
        <name>Zn(2+)</name>
        <dbReference type="ChEBI" id="CHEBI:29105"/>
        <note>catalytic</note>
    </ligand>
</feature>
<dbReference type="EMBL" id="AP023396">
    <property type="protein sequence ID" value="BCK56061.1"/>
    <property type="molecule type" value="Genomic_DNA"/>
</dbReference>
<dbReference type="PANTHER" id="PTHR39188">
    <property type="entry name" value="MEMBRANE-ASSOCIATED ZINC METALLOPROTEASE M50B"/>
    <property type="match status" value="1"/>
</dbReference>
<evidence type="ECO:0000256" key="16">
    <source>
        <dbReference type="PIRSR" id="PIRSR006404-2"/>
    </source>
</evidence>
<dbReference type="InterPro" id="IPR008915">
    <property type="entry name" value="Peptidase_M50"/>
</dbReference>
<keyword evidence="7" id="KW-0677">Repeat</keyword>
<sequence>MLNDTISLGRVAGIRLGAHWSVLATIALFTWILGTELRDTGSTGFVWAVAVGGAVALFAALTAHELAHSIVATRHGVRVERIVLWLLGGASELTDEPRDARTEFRVAIAGPLTSLAVAALAYGTATLADTIAPGGAVAGALTWLAVTNAVLAVFNLLPGAPLDGGRILRAIIWWRTGDRLRSATIAARAGRTLGTALILLGVAELIVFGHLAGAWMMLLGWFLQTAANTELATAALRHRLGDIQIRDVMSAQPMAVPGDWPIARLLASDAPATGHRVFPVVDADGHPVALLAWSDLTAVPAAAHATTSVRAAAHRLPRGTIVGPDVLLADAATRVVLRPGLDAITVVDRAGRLIGLVTTTDLTTACDRSALGLPVRNSRPAHAPEHHSGARP</sequence>
<keyword evidence="11 14" id="KW-0482">Metalloprotease</keyword>
<evidence type="ECO:0000256" key="9">
    <source>
        <dbReference type="ARBA" id="ARBA00022833"/>
    </source>
</evidence>
<feature type="transmembrane region" description="Helical" evidence="14">
    <location>
        <begin position="131"/>
        <end position="157"/>
    </location>
</feature>
<evidence type="ECO:0000256" key="17">
    <source>
        <dbReference type="PROSITE-ProRule" id="PRU00703"/>
    </source>
</evidence>
<dbReference type="GO" id="GO:0005886">
    <property type="term" value="C:plasma membrane"/>
    <property type="evidence" value="ECO:0007669"/>
    <property type="project" value="UniProtKB-SubCell"/>
</dbReference>
<feature type="transmembrane region" description="Helical" evidence="14">
    <location>
        <begin position="45"/>
        <end position="64"/>
    </location>
</feature>
<keyword evidence="8 14" id="KW-0378">Hydrolase</keyword>
<keyword evidence="6 14" id="KW-0479">Metal-binding</keyword>
<evidence type="ECO:0000256" key="8">
    <source>
        <dbReference type="ARBA" id="ARBA00022801"/>
    </source>
</evidence>
<keyword evidence="13 14" id="KW-0472">Membrane</keyword>
<evidence type="ECO:0000256" key="1">
    <source>
        <dbReference type="ARBA" id="ARBA00004651"/>
    </source>
</evidence>
<evidence type="ECO:0000256" key="4">
    <source>
        <dbReference type="ARBA" id="ARBA00022670"/>
    </source>
</evidence>
<name>A0A7G1KMK7_9NOCA</name>